<reference evidence="1 2" key="1">
    <citation type="journal article" date="2019" name="Front. Microbiol.">
        <title>Genomes of Neutrophilic Sulfur-Oxidizing Chemolithoautotrophs Representing 9 Proteobacterial Species From 8 Genera.</title>
        <authorList>
            <person name="Watanabe T."/>
            <person name="Kojima H."/>
            <person name="Umezawa K."/>
            <person name="Hori C."/>
            <person name="Takasuka T.E."/>
            <person name="Kato Y."/>
            <person name="Fukui M."/>
        </authorList>
    </citation>
    <scope>NUCLEOTIDE SEQUENCE [LARGE SCALE GENOMIC DNA]</scope>
    <source>
        <strain evidence="1 2">TTN</strain>
    </source>
</reference>
<organism evidence="1 2">
    <name type="scientific">Sulfuriferula multivorans</name>
    <dbReference type="NCBI Taxonomy" id="1559896"/>
    <lineage>
        <taxon>Bacteria</taxon>
        <taxon>Pseudomonadati</taxon>
        <taxon>Pseudomonadota</taxon>
        <taxon>Betaproteobacteria</taxon>
        <taxon>Nitrosomonadales</taxon>
        <taxon>Sulfuricellaceae</taxon>
        <taxon>Sulfuriferula</taxon>
    </lineage>
</organism>
<evidence type="ECO:0000313" key="1">
    <source>
        <dbReference type="EMBL" id="GBL46152.1"/>
    </source>
</evidence>
<sequence length="39" mass="4279">MHHPGCVTQHELNIISPLKPTVVSSASRADSGRFYVTLE</sequence>
<comment type="caution">
    <text evidence="1">The sequence shown here is derived from an EMBL/GenBank/DDBJ whole genome shotgun (WGS) entry which is preliminary data.</text>
</comment>
<keyword evidence="2" id="KW-1185">Reference proteome</keyword>
<proteinExistence type="predicted"/>
<accession>A0A401JEU6</accession>
<dbReference type="AlphaFoldDB" id="A0A401JEU6"/>
<protein>
    <submittedName>
        <fullName evidence="1">Uncharacterized protein</fullName>
    </submittedName>
</protein>
<dbReference type="Proteomes" id="UP000286806">
    <property type="component" value="Unassembled WGS sequence"/>
</dbReference>
<dbReference type="EMBL" id="BGOW01000016">
    <property type="protein sequence ID" value="GBL46152.1"/>
    <property type="molecule type" value="Genomic_DNA"/>
</dbReference>
<evidence type="ECO:0000313" key="2">
    <source>
        <dbReference type="Proteomes" id="UP000286806"/>
    </source>
</evidence>
<name>A0A401JEU6_9PROT</name>
<gene>
    <name evidence="1" type="ORF">SFMTTN_1964</name>
</gene>